<feature type="domain" description="NAD-dependent epimerase/dehydratase" evidence="3">
    <location>
        <begin position="3"/>
        <end position="279"/>
    </location>
</feature>
<evidence type="ECO:0000256" key="2">
    <source>
        <dbReference type="ARBA" id="ARBA00007637"/>
    </source>
</evidence>
<protein>
    <submittedName>
        <fullName evidence="4">dTDP-glucose 4,6-dehydratase</fullName>
    </submittedName>
</protein>
<dbReference type="Proteomes" id="UP000243937">
    <property type="component" value="Chromosome"/>
</dbReference>
<dbReference type="GO" id="GO:0009225">
    <property type="term" value="P:nucleotide-sugar metabolic process"/>
    <property type="evidence" value="ECO:0007669"/>
    <property type="project" value="InterPro"/>
</dbReference>
<dbReference type="EMBL" id="CP021377">
    <property type="protein sequence ID" value="ART81787.1"/>
    <property type="molecule type" value="Genomic_DNA"/>
</dbReference>
<proteinExistence type="inferred from homology"/>
<dbReference type="OrthoDB" id="9803010at2"/>
<comment type="pathway">
    <text evidence="1">Bacterial outer membrane biogenesis; LPS O-antigen biosynthesis.</text>
</comment>
<evidence type="ECO:0000313" key="4">
    <source>
        <dbReference type="EMBL" id="ART81787.1"/>
    </source>
</evidence>
<dbReference type="AlphaFoldDB" id="A0A1Y0D3J4"/>
<dbReference type="PANTHER" id="PTHR43000">
    <property type="entry name" value="DTDP-D-GLUCOSE 4,6-DEHYDRATASE-RELATED"/>
    <property type="match status" value="1"/>
</dbReference>
<dbReference type="NCBIfam" id="NF007490">
    <property type="entry name" value="PRK10084.1"/>
    <property type="match status" value="1"/>
</dbReference>
<organism evidence="4 5">
    <name type="scientific">Oceanisphaera profunda</name>
    <dbReference type="NCBI Taxonomy" id="1416627"/>
    <lineage>
        <taxon>Bacteria</taxon>
        <taxon>Pseudomonadati</taxon>
        <taxon>Pseudomonadota</taxon>
        <taxon>Gammaproteobacteria</taxon>
        <taxon>Aeromonadales</taxon>
        <taxon>Aeromonadaceae</taxon>
        <taxon>Oceanisphaera</taxon>
    </lineage>
</organism>
<dbReference type="Pfam" id="PF01370">
    <property type="entry name" value="Epimerase"/>
    <property type="match status" value="1"/>
</dbReference>
<dbReference type="InterPro" id="IPR036291">
    <property type="entry name" value="NAD(P)-bd_dom_sf"/>
</dbReference>
<dbReference type="GO" id="GO:0008460">
    <property type="term" value="F:dTDP-glucose 4,6-dehydratase activity"/>
    <property type="evidence" value="ECO:0007669"/>
    <property type="project" value="InterPro"/>
</dbReference>
<dbReference type="CDD" id="cd05246">
    <property type="entry name" value="dTDP_GD_SDR_e"/>
    <property type="match status" value="1"/>
</dbReference>
<accession>A0A1Y0D3J4</accession>
<evidence type="ECO:0000259" key="3">
    <source>
        <dbReference type="Pfam" id="PF01370"/>
    </source>
</evidence>
<dbReference type="RefSeq" id="WP_087034875.1">
    <property type="nucleotide sequence ID" value="NZ_CP021377.1"/>
</dbReference>
<sequence>MKILVTGGAGFIGSAVVRHIISNTQDCVVNLDKLTYAGNLENLVAVSDSDRYAFEQVDICDAAELKRVFSEHQPDAVMHLAAESHVDRSIDGPAEFIQTNIVGTYNLLEAARAYWNELDNKRKQAFRFHHISTDEVYGDLPHPSDVKSEAQSVKGESLSSVPNTSRFTLNSLPLFTEQTAYAPSSPYSASKASSDHLVRAWLRTYGFPTLITNCSNNYGPYHFPEKLIPLVILNALEGKPLPIYGKGDQIRDWLHVEDHARALYKVVTEGKIGETYNIGGHNEKTNLEVVQTICQILDDLYPIQHSKFNIQHYKELITHVSERPGHDRRYAIDASKIERELGWTPQETFESGIRSTVQWYLDNQDWVTNVQSGSYQTWISQQYGAE</sequence>
<keyword evidence="5" id="KW-1185">Reference proteome</keyword>
<evidence type="ECO:0000313" key="5">
    <source>
        <dbReference type="Proteomes" id="UP000243937"/>
    </source>
</evidence>
<gene>
    <name evidence="4" type="ORF">CBP31_03425</name>
</gene>
<name>A0A1Y0D3J4_9GAMM</name>
<reference evidence="4 5" key="1">
    <citation type="journal article" date="2014" name="Int. J. Syst. Evol. Microbiol.">
        <title>Oceanisphaera profunda sp. nov., a marine bacterium isolated from deep-sea sediment, and emended description of the genus Oceanisphaera.</title>
        <authorList>
            <person name="Xu Z."/>
            <person name="Zhang X.Y."/>
            <person name="Su H.N."/>
            <person name="Yu Z.C."/>
            <person name="Liu C."/>
            <person name="Li H."/>
            <person name="Chen X.L."/>
            <person name="Song X.Y."/>
            <person name="Xie B.B."/>
            <person name="Qin Q.L."/>
            <person name="Zhou B.C."/>
            <person name="Shi M."/>
            <person name="Huang Y."/>
            <person name="Zhang Y.Z."/>
        </authorList>
    </citation>
    <scope>NUCLEOTIDE SEQUENCE [LARGE SCALE GENOMIC DNA]</scope>
    <source>
        <strain evidence="4 5">SM1222</strain>
    </source>
</reference>
<dbReference type="InterPro" id="IPR001509">
    <property type="entry name" value="Epimerase_deHydtase"/>
</dbReference>
<dbReference type="Gene3D" id="3.90.25.10">
    <property type="entry name" value="UDP-galactose 4-epimerase, domain 1"/>
    <property type="match status" value="1"/>
</dbReference>
<comment type="similarity">
    <text evidence="2">Belongs to the NAD(P)-dependent epimerase/dehydratase family.</text>
</comment>
<dbReference type="Gene3D" id="3.40.50.720">
    <property type="entry name" value="NAD(P)-binding Rossmann-like Domain"/>
    <property type="match status" value="1"/>
</dbReference>
<dbReference type="SUPFAM" id="SSF51735">
    <property type="entry name" value="NAD(P)-binding Rossmann-fold domains"/>
    <property type="match status" value="1"/>
</dbReference>
<dbReference type="KEGG" id="opf:CBP31_03425"/>
<evidence type="ECO:0000256" key="1">
    <source>
        <dbReference type="ARBA" id="ARBA00005125"/>
    </source>
</evidence>
<dbReference type="InterPro" id="IPR005888">
    <property type="entry name" value="dTDP_Gluc_deHydtase"/>
</dbReference>